<proteinExistence type="predicted"/>
<dbReference type="Proteomes" id="UP000029738">
    <property type="component" value="Unassembled WGS sequence"/>
</dbReference>
<reference evidence="1" key="1">
    <citation type="journal article" date="2015" name="Genome Announc.">
        <title>Draft Genome Sequence of Tolypothrix boutellei Strain VB521301.</title>
        <authorList>
            <person name="Chandrababunaidu M.M."/>
            <person name="Singh D."/>
            <person name="Sen D."/>
            <person name="Bhan S."/>
            <person name="Das S."/>
            <person name="Gupta A."/>
            <person name="Adhikary S.P."/>
            <person name="Tripathy S."/>
        </authorList>
    </citation>
    <scope>NUCLEOTIDE SEQUENCE</scope>
    <source>
        <strain evidence="1">VB521301</strain>
    </source>
</reference>
<name>A0A8S9ST19_9CYAN</name>
<dbReference type="EMBL" id="JHEG04000002">
    <property type="protein sequence ID" value="KAF3883740.1"/>
    <property type="molecule type" value="Genomic_DNA"/>
</dbReference>
<evidence type="ECO:0000313" key="2">
    <source>
        <dbReference type="Proteomes" id="UP000029738"/>
    </source>
</evidence>
<accession>A0A8S9ST19</accession>
<reference evidence="1" key="2">
    <citation type="submission" date="2019-11" db="EMBL/GenBank/DDBJ databases">
        <title>Improved Assembly of Tolypothrix boutellei genome.</title>
        <authorList>
            <person name="Sarangi A.N."/>
            <person name="Mukherjee M."/>
            <person name="Ghosh S."/>
            <person name="Singh D."/>
            <person name="Das A."/>
            <person name="Kant S."/>
            <person name="Prusty A."/>
            <person name="Tripathy S."/>
        </authorList>
    </citation>
    <scope>NUCLEOTIDE SEQUENCE</scope>
    <source>
        <strain evidence="1">VB521301</strain>
    </source>
</reference>
<dbReference type="AlphaFoldDB" id="A0A8S9ST19"/>
<dbReference type="OrthoDB" id="467081at2"/>
<dbReference type="InterPro" id="IPR014968">
    <property type="entry name" value="XisI"/>
</dbReference>
<dbReference type="Gene3D" id="3.30.310.110">
    <property type="entry name" value="XisI-like"/>
    <property type="match status" value="1"/>
</dbReference>
<dbReference type="RefSeq" id="WP_082051779.1">
    <property type="nucleotide sequence ID" value="NZ_JHEG04000002.1"/>
</dbReference>
<dbReference type="Pfam" id="PF08869">
    <property type="entry name" value="XisI"/>
    <property type="match status" value="1"/>
</dbReference>
<organism evidence="1 2">
    <name type="scientific">Tolypothrix bouteillei VB521301</name>
    <dbReference type="NCBI Taxonomy" id="1479485"/>
    <lineage>
        <taxon>Bacteria</taxon>
        <taxon>Bacillati</taxon>
        <taxon>Cyanobacteriota</taxon>
        <taxon>Cyanophyceae</taxon>
        <taxon>Nostocales</taxon>
        <taxon>Tolypothrichaceae</taxon>
        <taxon>Tolypothrix</taxon>
    </lineage>
</organism>
<protein>
    <submittedName>
        <fullName evidence="1">XisI protein</fullName>
    </submittedName>
</protein>
<keyword evidence="2" id="KW-1185">Reference proteome</keyword>
<sequence>MEKLNYCDLVEKRLKQYATITMGEGTEIEFITKRSNGHYLVMFIGWRDEVQVYGSLIHIDTLTPIQYSQTDPPTNL</sequence>
<evidence type="ECO:0000313" key="1">
    <source>
        <dbReference type="EMBL" id="KAF3883740.1"/>
    </source>
</evidence>
<gene>
    <name evidence="1" type="ORF">DA73_0400039105</name>
</gene>
<dbReference type="SUPFAM" id="SSF143847">
    <property type="entry name" value="XisI-like"/>
    <property type="match status" value="1"/>
</dbReference>
<dbReference type="InterPro" id="IPR035943">
    <property type="entry name" value="XisI-like_sf"/>
</dbReference>
<comment type="caution">
    <text evidence="1">The sequence shown here is derived from an EMBL/GenBank/DDBJ whole genome shotgun (WGS) entry which is preliminary data.</text>
</comment>